<dbReference type="Gene3D" id="2.60.40.10">
    <property type="entry name" value="Immunoglobulins"/>
    <property type="match status" value="2"/>
</dbReference>
<gene>
    <name evidence="8" type="ORF">B0I18_10952</name>
</gene>
<keyword evidence="2" id="KW-0964">Secreted</keyword>
<dbReference type="NCBIfam" id="TIGR04183">
    <property type="entry name" value="Por_Secre_tail"/>
    <property type="match status" value="1"/>
</dbReference>
<keyword evidence="3 4" id="KW-0732">Signal</keyword>
<evidence type="ECO:0000256" key="1">
    <source>
        <dbReference type="ARBA" id="ARBA00004613"/>
    </source>
</evidence>
<dbReference type="RefSeq" id="WP_106524392.1">
    <property type="nucleotide sequence ID" value="NZ_PYGD01000009.1"/>
</dbReference>
<evidence type="ECO:0000259" key="6">
    <source>
        <dbReference type="Pfam" id="PF18962"/>
    </source>
</evidence>
<dbReference type="Pfam" id="PF17210">
    <property type="entry name" value="SdrD_B"/>
    <property type="match status" value="1"/>
</dbReference>
<organism evidence="8 9">
    <name type="scientific">Taibaiella chishuiensis</name>
    <dbReference type="NCBI Taxonomy" id="1434707"/>
    <lineage>
        <taxon>Bacteria</taxon>
        <taxon>Pseudomonadati</taxon>
        <taxon>Bacteroidota</taxon>
        <taxon>Chitinophagia</taxon>
        <taxon>Chitinophagales</taxon>
        <taxon>Chitinophagaceae</taxon>
        <taxon>Taibaiella</taxon>
    </lineage>
</organism>
<sequence>MYKKILQSLCLAAGVMLAEDAAAQSVSITLTQAPCNNNGILTAHLSGLSYPVTLQWNVIGVVTTHSNINTPTDQLTGYSGAAVSVTATGSNGLSVYASFSAPPFTYTTTSTPAACPALGTATATPSGGVAPYTYQWLNASNTIVSTSNPASLPAGQYSVKITDANGCVSGSHIIPDSLFIQGIAPFNFNITTTPANCTNGTAAVGTITGTGLAPYSYAWSNGASTPSISNLTQGVYSVTVTDANGCSRDRIAEVTQAVQIGVNTTPTNSTCLQNNGAIMVFGSGGTPPYSYLYGNGATTQTQTNLAPGYYPVTVTDANGCTGHGGGYIGTSTPVNVTYSATPSSCTAATGTATLSISGGQAPYTTNWSTFPAQTGTTANNLPAGSCSFTVTDANGCVRTGTAVIPPVATVAVNMTGSNASCTSANGSIVVTPSGGAAPYTYSWNTGASTATLNSLAAGIYTVTVTDANGCATTRSRNISTSSPVHVGLVSTPASCIFTGDGSILATASGGTAPYTYSWSNGQTTANATGLHAGNYNVHVTDANGCTGGEYTGLGYNTANSSCYCTISGTVYHDMNNNCVRDAGEPGIPNILIHCSNSGSVFTDANGQYAFQVPSGTYTVSENVLGMYPLASCQSNTQSVTTTAGTGCVQTVNFANTVNPIHDMQISTWDFTAAVPGNTYVQKCIVSNQGTVAEPAAIASYNTDGQLNTATFVPSGIFGASGANRYTTGSGMPNLAPGTSAAFNINYNVPTNIPMATLVAVKDSVAYTSPMSNWLSDYSPWNNVNQVNTTVVSSYDPNFKQVIPQGIGAAGNIERADSNLQYMVHFQNLGTYFAQNIVVIDTLDPDLDWKTLRPVYSSHKTSNIQISETGVLKYTYKNINLPAKMHDEAGSNGMFTYSIRTRSNLPLGTVFTNTAAIYFDYNEPVITNTTTNTLYKPTSVDNPAVGDRISFMIYPNPASASCSILLDNKTAKDATLTVADISGRVLLRKDTRLYPGKQAIEVSTGALIPGVYFVSLSAGATKTTQKLVILK</sequence>
<proteinExistence type="predicted"/>
<dbReference type="Pfam" id="PF13573">
    <property type="entry name" value="SprB"/>
    <property type="match status" value="5"/>
</dbReference>
<dbReference type="GO" id="GO:0005576">
    <property type="term" value="C:extracellular region"/>
    <property type="evidence" value="ECO:0007669"/>
    <property type="project" value="UniProtKB-SubCell"/>
</dbReference>
<dbReference type="Pfam" id="PF24595">
    <property type="entry name" value="DUF7619"/>
    <property type="match status" value="1"/>
</dbReference>
<dbReference type="Gene3D" id="2.60.40.740">
    <property type="match status" value="4"/>
</dbReference>
<dbReference type="Pfam" id="PF18962">
    <property type="entry name" value="Por_Secre_tail"/>
    <property type="match status" value="1"/>
</dbReference>
<dbReference type="InterPro" id="IPR033764">
    <property type="entry name" value="Sdr_B"/>
</dbReference>
<evidence type="ECO:0000259" key="7">
    <source>
        <dbReference type="Pfam" id="PF24595"/>
    </source>
</evidence>
<evidence type="ECO:0000313" key="8">
    <source>
        <dbReference type="EMBL" id="PSK90046.1"/>
    </source>
</evidence>
<evidence type="ECO:0000256" key="4">
    <source>
        <dbReference type="SAM" id="SignalP"/>
    </source>
</evidence>
<dbReference type="InterPro" id="IPR055353">
    <property type="entry name" value="DUF7619"/>
</dbReference>
<feature type="domain" description="DUF7619" evidence="7">
    <location>
        <begin position="795"/>
        <end position="932"/>
    </location>
</feature>
<dbReference type="SUPFAM" id="SSF117074">
    <property type="entry name" value="Hypothetical protein PA1324"/>
    <property type="match status" value="1"/>
</dbReference>
<evidence type="ECO:0000256" key="3">
    <source>
        <dbReference type="ARBA" id="ARBA00022729"/>
    </source>
</evidence>
<evidence type="ECO:0000313" key="9">
    <source>
        <dbReference type="Proteomes" id="UP000240572"/>
    </source>
</evidence>
<reference evidence="8 9" key="1">
    <citation type="submission" date="2018-03" db="EMBL/GenBank/DDBJ databases">
        <title>Genomic Encyclopedia of Type Strains, Phase III (KMG-III): the genomes of soil and plant-associated and newly described type strains.</title>
        <authorList>
            <person name="Whitman W."/>
        </authorList>
    </citation>
    <scope>NUCLEOTIDE SEQUENCE [LARGE SCALE GENOMIC DNA]</scope>
    <source>
        <strain evidence="8 9">CGMCC 1.12700</strain>
    </source>
</reference>
<comment type="caution">
    <text evidence="8">The sequence shown here is derived from an EMBL/GenBank/DDBJ whole genome shotgun (WGS) entry which is preliminary data.</text>
</comment>
<keyword evidence="9" id="KW-1185">Reference proteome</keyword>
<dbReference type="EMBL" id="PYGD01000009">
    <property type="protein sequence ID" value="PSK90046.1"/>
    <property type="molecule type" value="Genomic_DNA"/>
</dbReference>
<dbReference type="InterPro" id="IPR025667">
    <property type="entry name" value="SprB_repeat"/>
</dbReference>
<feature type="chain" id="PRO_5015165990" evidence="4">
    <location>
        <begin position="19"/>
        <end position="1030"/>
    </location>
</feature>
<name>A0A2P8CYP0_9BACT</name>
<accession>A0A2P8CYP0</accession>
<dbReference type="AlphaFoldDB" id="A0A2P8CYP0"/>
<dbReference type="OrthoDB" id="9760282at2"/>
<protein>
    <submittedName>
        <fullName evidence="8">Putative secreted protein (Por secretion system target)</fullName>
    </submittedName>
</protein>
<comment type="subcellular location">
    <subcellularLocation>
        <location evidence="1">Secreted</location>
    </subcellularLocation>
</comment>
<dbReference type="InterPro" id="IPR013783">
    <property type="entry name" value="Ig-like_fold"/>
</dbReference>
<dbReference type="InterPro" id="IPR026444">
    <property type="entry name" value="Secre_tail"/>
</dbReference>
<feature type="signal peptide" evidence="4">
    <location>
        <begin position="1"/>
        <end position="18"/>
    </location>
</feature>
<evidence type="ECO:0000256" key="2">
    <source>
        <dbReference type="ARBA" id="ARBA00022525"/>
    </source>
</evidence>
<dbReference type="Proteomes" id="UP000240572">
    <property type="component" value="Unassembled WGS sequence"/>
</dbReference>
<feature type="domain" description="SD-repeat containing protein B" evidence="5">
    <location>
        <begin position="566"/>
        <end position="626"/>
    </location>
</feature>
<feature type="domain" description="Secretion system C-terminal sorting" evidence="6">
    <location>
        <begin position="952"/>
        <end position="1028"/>
    </location>
</feature>
<evidence type="ECO:0000259" key="5">
    <source>
        <dbReference type="Pfam" id="PF17210"/>
    </source>
</evidence>